<dbReference type="Pfam" id="PF14237">
    <property type="entry name" value="GYF_2"/>
    <property type="match status" value="1"/>
</dbReference>
<dbReference type="CDD" id="cd06257">
    <property type="entry name" value="DnaJ"/>
    <property type="match status" value="1"/>
</dbReference>
<protein>
    <recommendedName>
        <fullName evidence="2">J domain-containing protein</fullName>
    </recommendedName>
</protein>
<dbReference type="EMBL" id="JALJOT010000004">
    <property type="protein sequence ID" value="KAK9915634.1"/>
    <property type="molecule type" value="Genomic_DNA"/>
</dbReference>
<dbReference type="SUPFAM" id="SSF48371">
    <property type="entry name" value="ARM repeat"/>
    <property type="match status" value="1"/>
</dbReference>
<dbReference type="InterPro" id="IPR036869">
    <property type="entry name" value="J_dom_sf"/>
</dbReference>
<gene>
    <name evidence="3" type="ORF">WJX75_001835</name>
</gene>
<proteinExistence type="predicted"/>
<feature type="compositionally biased region" description="Low complexity" evidence="1">
    <location>
        <begin position="463"/>
        <end position="472"/>
    </location>
</feature>
<dbReference type="PANTHER" id="PTHR36983:SF2">
    <property type="entry name" value="DNAJ HOMOLOG SUBFAMILY C MEMBER 13"/>
    <property type="match status" value="1"/>
</dbReference>
<evidence type="ECO:0000256" key="1">
    <source>
        <dbReference type="SAM" id="MobiDB-lite"/>
    </source>
</evidence>
<feature type="region of interest" description="Disordered" evidence="1">
    <location>
        <begin position="2567"/>
        <end position="2591"/>
    </location>
</feature>
<dbReference type="PROSITE" id="PS50076">
    <property type="entry name" value="DNAJ_2"/>
    <property type="match status" value="1"/>
</dbReference>
<dbReference type="Pfam" id="PF19432">
    <property type="entry name" value="RME-8_N"/>
    <property type="match status" value="4"/>
</dbReference>
<dbReference type="InterPro" id="IPR045802">
    <property type="entry name" value="GRV2/DNAJC13_N"/>
</dbReference>
<feature type="compositionally biased region" description="Pro residues" evidence="1">
    <location>
        <begin position="843"/>
        <end position="859"/>
    </location>
</feature>
<organism evidence="3 4">
    <name type="scientific">Coccomyxa subellipsoidea</name>
    <dbReference type="NCBI Taxonomy" id="248742"/>
    <lineage>
        <taxon>Eukaryota</taxon>
        <taxon>Viridiplantae</taxon>
        <taxon>Chlorophyta</taxon>
        <taxon>core chlorophytes</taxon>
        <taxon>Trebouxiophyceae</taxon>
        <taxon>Trebouxiophyceae incertae sedis</taxon>
        <taxon>Coccomyxaceae</taxon>
        <taxon>Coccomyxa</taxon>
    </lineage>
</organism>
<reference evidence="3 4" key="1">
    <citation type="journal article" date="2024" name="Nat. Commun.">
        <title>Phylogenomics reveals the evolutionary origins of lichenization in chlorophyte algae.</title>
        <authorList>
            <person name="Puginier C."/>
            <person name="Libourel C."/>
            <person name="Otte J."/>
            <person name="Skaloud P."/>
            <person name="Haon M."/>
            <person name="Grisel S."/>
            <person name="Petersen M."/>
            <person name="Berrin J.G."/>
            <person name="Delaux P.M."/>
            <person name="Dal Grande F."/>
            <person name="Keller J."/>
        </authorList>
    </citation>
    <scope>NUCLEOTIDE SEQUENCE [LARGE SCALE GENOMIC DNA]</scope>
    <source>
        <strain evidence="3 4">SAG 216-7</strain>
    </source>
</reference>
<dbReference type="Gene3D" id="1.10.287.110">
    <property type="entry name" value="DnaJ domain"/>
    <property type="match status" value="1"/>
</dbReference>
<feature type="region of interest" description="Disordered" evidence="1">
    <location>
        <begin position="837"/>
        <end position="927"/>
    </location>
</feature>
<dbReference type="InterPro" id="IPR016024">
    <property type="entry name" value="ARM-type_fold"/>
</dbReference>
<feature type="domain" description="J" evidence="2">
    <location>
        <begin position="1536"/>
        <end position="1594"/>
    </location>
</feature>
<dbReference type="InterPro" id="IPR001623">
    <property type="entry name" value="DnaJ_domain"/>
</dbReference>
<sequence length="2591" mass="275612">MSAAGAVDHLIAQMRKQQDPQMPPDCVGRFLCTKSSWRGKYRRIMCITPNAVITQHPDNLSITNTYSFTGEPDIDGVTVGASEAEEQEFVLSARSDRKSKYKAVKFSCKQRAPLLTALYQCITLAASEQRCPIATKILGSTQVFVAYKLKKGQWIPSKLRVTSYAVERLDAYGGVIWRLEYRNMASPAARLLVTGVNDPGSVIAFFGKVGRSPRVFAARDRDTLLRELQTAALKKMGMTVAVDRQARMSGPELLEAVGNAERERAAAPDEVPLGEWEAVRVRPDCNAPLISQALLANAEEAKSLLQEGGEGRRRGVTRRLVLTGGALLERRPASYEVAERRQLAALAAVVRFAAEPTWLGLEWTDGALATMYILPGRDALLAALLDAAQVSAGRPIPVLPQHTFPGNVVLSSRATSGLSPPVLPDAELERLCLGHMAAAAKDALDALGDVPTSAVDDPRPSQADASDGSASDHMSVGSPPDARRRNMIGGLAASFGGRNSSADAGRQAALRGSPHSAGALPEPVTEFRQRVAEFNACIPYSGVSSGARLDDPALTVLLSLLPLEPSAGANPPPPTTREAIRTINVLHCLQRLATSALIAAAIVQTPGAVVRVFAAMTCGHEHVAAEALRLLARLWSPASARSGQGPWVLPRVGGPSAMDAAETQSQLAGFDAAAAGRMAKSTCLGHSGRAAALVGVLRASGTPTAAYAMMAAVEALAAVVCPPGADSTDPILRHALLSEAGALGHPLFALFSHPARRVLDAAALIMRAVASGGENAAAPMREAALTEGAMLHHLSVGMSGAGDPRAKLSRDLVALLADDYKPALNLLRRTFPPGLLQYMGQPLPRPPAPTPRQMPPSQRPPLQVQERQADAMPRERAMSPQPRHPGSVLEPGLTRPPGSATDPGLVAGFSGVERSGTRQPEPASMSRGLRGNWGAFWTAALRDHCQPGLIWNQQTRSELREALQAEENALRAGRTRVADGAGGRPTWNHAEFRVRYASLVHHLCVAGVYIKLLLDGLDQGAVDKVPAPREVFGALHHHFLCLADAGLRLVGPEDAQQGACEQALLAAAVSRDPEAERELCARAMAALYHSHAAAIGPFDNTAHMAALLDRTLSRGLRHCLLRLLEALLIPRCAHSDEAASQAARANAIAFVEAGGVQLAVDMVAGAHEAKERTQVPLQTNLIAYNSHATEVKEWFYYAENGKTRGEANSKADRQEGQRLGPVSKDELKTLFYKGKIGLKTQVWVAGMAEPVPLWANRELRWLASKGTGTMSPTEAAEIALRVLHSLAQLQPAVDTEGHSLQPLPTVHRILASPQCLPHIAQVLLTGEPALVSLAAMLLEVVLEHNGTALASLYQTGLFFFALAYCGSNLVEIGRLFKVAHLGQHFKGAAGFAAGTPLGQRSFLGGLLPESLLHILTSYGAGAFAAALVGDSDTPELVWTHRMRAQRLVPQMHQHLGNFPRRLTQHAHAVYEYVACPPVGYPELKEEMWCHRYYLRNLCDDRFSDWPIVNHIPLLQALLDEWRAELARKPLGMSEAEACALLEISTRPDQALDEEALKAAYRRLARKYHPDKNPTGRERFMAVQRAYERLQAGAAAGQGPQPWRLLLILKAQCILFRRYPDVLEPFRYGGYPMLLGAVTLPEDDTEDTGPKHFLAPEKAPLLQAAVELCWLTCVSSELNGGELTRSGGVDSLGRLMQRCLDVLPRDAPPTMPAVLIAMHCMRTFAGMASFSDAREQLQDRQGLVGDIVQSCGLERATGAVDAALQCVIQMAASPALQELMLKVGVLGYVVPLLFSFDATHEGDSVAPSAEASAVAALANNGGSAEADASRDTGPAFLGLGTERSNMQAARNYHAMLAARALGRLAGLLQGALASAPCPAAREALSALLTPALAAQLANPDPKPLLMHLNSSLLNPQVVWNSKMREEVLAQMEAARDNPDKAVTAQGFRFEALQGELVVANVFVRVYNEQPTFPVSDAASFCKGLVSYLHTQVQSSWFKDASSAAPAAQGDLDEAAETLKRERAHMSEAVLALRNILEAQPRLSALMASQSALSPILNCIEPICRRLHQLEAEGMGGEHAAAAAAARASPEAASQADVAAQALAVLVRLTAHSGCVEALASERALLLACWVVHRPPSATALALALRLLHALAATPAAAWSAAAQGGAVYLLTILLPTTPPSATELEASETVRAAVATLLGQLMAQPLHGPRVSLLLSRLLPPGLVSAIQEGPGEAAVAALGHASETPERLWNMSMAMTTADELAALAASARRSQAGGRLDWVPPEGFRIQFEGEQAELFIGGVYVRLFLKNSQFPLRHPKKFLEGLLEAHTADVEAHNAEQAVLLAAAGVELLRVHSLLADHAVALGAADKLLRILAANAPQGEEGGGGRRPTAAHELGGSALRLLHQLAHATTAAEALSRASTPAVPTLLAATRWGLAGSILALETLKLALSTDNRARDSLVGAALAAGLLPRLLAKLDWRKGSGAGGFGEEEERAESMERVLAVELLHLLAAEGTYGAQVSAQLDVSDVWHAYRDQKHDLFLPAGGTSQGGVFGLLTGSEVARFALPAPEPPAEEAPMAAPAPSSQQIGAA</sequence>
<evidence type="ECO:0000313" key="4">
    <source>
        <dbReference type="Proteomes" id="UP001491310"/>
    </source>
</evidence>
<dbReference type="Pfam" id="PF00226">
    <property type="entry name" value="DnaJ"/>
    <property type="match status" value="1"/>
</dbReference>
<evidence type="ECO:0000259" key="2">
    <source>
        <dbReference type="PROSITE" id="PS50076"/>
    </source>
</evidence>
<dbReference type="SUPFAM" id="SSF46565">
    <property type="entry name" value="Chaperone J-domain"/>
    <property type="match status" value="1"/>
</dbReference>
<keyword evidence="4" id="KW-1185">Reference proteome</keyword>
<name>A0ABR2YWD1_9CHLO</name>
<comment type="caution">
    <text evidence="3">The sequence shown here is derived from an EMBL/GenBank/DDBJ whole genome shotgun (WGS) entry which is preliminary data.</text>
</comment>
<dbReference type="InterPro" id="IPR044978">
    <property type="entry name" value="GRV2/DNAJC13"/>
</dbReference>
<dbReference type="PANTHER" id="PTHR36983">
    <property type="entry name" value="DNAJ HOMOLOG SUBFAMILY C MEMBER 13"/>
    <property type="match status" value="1"/>
</dbReference>
<feature type="region of interest" description="Disordered" evidence="1">
    <location>
        <begin position="449"/>
        <end position="521"/>
    </location>
</feature>
<dbReference type="Proteomes" id="UP001491310">
    <property type="component" value="Unassembled WGS sequence"/>
</dbReference>
<dbReference type="InterPro" id="IPR025640">
    <property type="entry name" value="GYF_2"/>
</dbReference>
<dbReference type="SMART" id="SM00271">
    <property type="entry name" value="DnaJ"/>
    <property type="match status" value="1"/>
</dbReference>
<evidence type="ECO:0000313" key="3">
    <source>
        <dbReference type="EMBL" id="KAK9915634.1"/>
    </source>
</evidence>
<accession>A0ABR2YWD1</accession>
<feature type="compositionally biased region" description="Basic and acidic residues" evidence="1">
    <location>
        <begin position="867"/>
        <end position="877"/>
    </location>
</feature>